<feature type="transmembrane region" description="Helical" evidence="5">
    <location>
        <begin position="196"/>
        <end position="217"/>
    </location>
</feature>
<feature type="transmembrane region" description="Helical" evidence="5">
    <location>
        <begin position="295"/>
        <end position="317"/>
    </location>
</feature>
<keyword evidence="7" id="KW-1185">Reference proteome</keyword>
<evidence type="ECO:0000313" key="7">
    <source>
        <dbReference type="Proteomes" id="UP001153712"/>
    </source>
</evidence>
<evidence type="ECO:0000313" key="6">
    <source>
        <dbReference type="EMBL" id="CAG9857231.1"/>
    </source>
</evidence>
<feature type="transmembrane region" description="Helical" evidence="5">
    <location>
        <begin position="326"/>
        <end position="345"/>
    </location>
</feature>
<dbReference type="GO" id="GO:0016020">
    <property type="term" value="C:membrane"/>
    <property type="evidence" value="ECO:0007669"/>
    <property type="project" value="UniProtKB-SubCell"/>
</dbReference>
<name>A0A9N9TJ96_PHYSR</name>
<dbReference type="Proteomes" id="UP001153712">
    <property type="component" value="Chromosome 13"/>
</dbReference>
<dbReference type="InterPro" id="IPR036259">
    <property type="entry name" value="MFS_trans_sf"/>
</dbReference>
<comment type="subcellular location">
    <subcellularLocation>
        <location evidence="1">Membrane</location>
        <topology evidence="1">Multi-pass membrane protein</topology>
    </subcellularLocation>
</comment>
<dbReference type="OrthoDB" id="430300at2759"/>
<feature type="transmembrane region" description="Helical" evidence="5">
    <location>
        <begin position="258"/>
        <end position="275"/>
    </location>
</feature>
<organism evidence="6 7">
    <name type="scientific">Phyllotreta striolata</name>
    <name type="common">Striped flea beetle</name>
    <name type="synonym">Crioceris striolata</name>
    <dbReference type="NCBI Taxonomy" id="444603"/>
    <lineage>
        <taxon>Eukaryota</taxon>
        <taxon>Metazoa</taxon>
        <taxon>Ecdysozoa</taxon>
        <taxon>Arthropoda</taxon>
        <taxon>Hexapoda</taxon>
        <taxon>Insecta</taxon>
        <taxon>Pterygota</taxon>
        <taxon>Neoptera</taxon>
        <taxon>Endopterygota</taxon>
        <taxon>Coleoptera</taxon>
        <taxon>Polyphaga</taxon>
        <taxon>Cucujiformia</taxon>
        <taxon>Chrysomeloidea</taxon>
        <taxon>Chrysomelidae</taxon>
        <taxon>Galerucinae</taxon>
        <taxon>Alticini</taxon>
        <taxon>Phyllotreta</taxon>
    </lineage>
</organism>
<dbReference type="Gene3D" id="1.20.1250.20">
    <property type="entry name" value="MFS general substrate transporter like domains"/>
    <property type="match status" value="1"/>
</dbReference>
<dbReference type="GO" id="GO:0022857">
    <property type="term" value="F:transmembrane transporter activity"/>
    <property type="evidence" value="ECO:0007669"/>
    <property type="project" value="InterPro"/>
</dbReference>
<evidence type="ECO:0000256" key="4">
    <source>
        <dbReference type="ARBA" id="ARBA00023136"/>
    </source>
</evidence>
<protein>
    <recommendedName>
        <fullName evidence="8">Proton-coupled folate transporter</fullName>
    </recommendedName>
</protein>
<dbReference type="SUPFAM" id="SSF103473">
    <property type="entry name" value="MFS general substrate transporter"/>
    <property type="match status" value="1"/>
</dbReference>
<evidence type="ECO:0000256" key="2">
    <source>
        <dbReference type="ARBA" id="ARBA00022692"/>
    </source>
</evidence>
<feature type="transmembrane region" description="Helical" evidence="5">
    <location>
        <begin position="168"/>
        <end position="190"/>
    </location>
</feature>
<dbReference type="Pfam" id="PF07690">
    <property type="entry name" value="MFS_1"/>
    <property type="match status" value="1"/>
</dbReference>
<evidence type="ECO:0000256" key="5">
    <source>
        <dbReference type="SAM" id="Phobius"/>
    </source>
</evidence>
<feature type="transmembrane region" description="Helical" evidence="5">
    <location>
        <begin position="385"/>
        <end position="407"/>
    </location>
</feature>
<feature type="transmembrane region" description="Helical" evidence="5">
    <location>
        <begin position="102"/>
        <end position="123"/>
    </location>
</feature>
<feature type="transmembrane region" description="Helical" evidence="5">
    <location>
        <begin position="12"/>
        <end position="32"/>
    </location>
</feature>
<dbReference type="PANTHER" id="PTHR23507">
    <property type="entry name" value="ZGC:174356"/>
    <property type="match status" value="1"/>
</dbReference>
<evidence type="ECO:0000256" key="3">
    <source>
        <dbReference type="ARBA" id="ARBA00022989"/>
    </source>
</evidence>
<gene>
    <name evidence="6" type="ORF">PHYEVI_LOCUS3636</name>
</gene>
<feature type="transmembrane region" description="Helical" evidence="5">
    <location>
        <begin position="419"/>
        <end position="440"/>
    </location>
</feature>
<feature type="transmembrane region" description="Helical" evidence="5">
    <location>
        <begin position="351"/>
        <end position="373"/>
    </location>
</feature>
<keyword evidence="3 5" id="KW-1133">Transmembrane helix</keyword>
<feature type="transmembrane region" description="Helical" evidence="5">
    <location>
        <begin position="129"/>
        <end position="156"/>
    </location>
</feature>
<keyword evidence="2 5" id="KW-0812">Transmembrane</keyword>
<reference evidence="6" key="1">
    <citation type="submission" date="2022-01" db="EMBL/GenBank/DDBJ databases">
        <authorList>
            <person name="King R."/>
        </authorList>
    </citation>
    <scope>NUCLEOTIDE SEQUENCE</scope>
</reference>
<dbReference type="EMBL" id="OU900106">
    <property type="protein sequence ID" value="CAG9857231.1"/>
    <property type="molecule type" value="Genomic_DNA"/>
</dbReference>
<dbReference type="InterPro" id="IPR011701">
    <property type="entry name" value="MFS"/>
</dbReference>
<evidence type="ECO:0000256" key="1">
    <source>
        <dbReference type="ARBA" id="ARBA00004141"/>
    </source>
</evidence>
<evidence type="ECO:0008006" key="8">
    <source>
        <dbReference type="Google" id="ProtNLM"/>
    </source>
</evidence>
<keyword evidence="4 5" id="KW-0472">Membrane</keyword>
<dbReference type="AlphaFoldDB" id="A0A9N9TJ96"/>
<sequence>MGKYKITVEVPLALCYLSFQLVGGVLMNLNMYKTCYNILHYPESNCSKLGRDNDAATTNLEKIVQPYTGTLTTVSEMVPLALPIAISLMIGSWSDRYGRKPVLIVVLICQTLGFTISTVLLSFKELSPWWLMLGTIPMVVCGGTMTFFTVISSYLNDISTEHTRAMRMVVYEIVIISMKLLGGFSGSYIFYASNYLTIYIISTLLVATACAYTFFFCPESLKNISETRGSIKDLFSLVNFKELYEVAQKPREYYRKTIILLVVLTLVVLQFVIGGETNIKLLYLQNKLDWRLTQINTFGAVANVLVIVSSISCTYFLQKKLETKETILVVLSLLSSCGVNLFYAFATSDIYIYVSAIAGMFSGLANPMLRTIIAKLVDPEELGRIFSLITVITTIILLVSSLSYVQLYNATLRVHPETYNYLSLGLNSFAIVVVIYIAVLESRVGAAENSNDKIEVGEEIN</sequence>
<proteinExistence type="predicted"/>
<dbReference type="PANTHER" id="PTHR23507:SF39">
    <property type="entry name" value="GH23453P-RELATED"/>
    <property type="match status" value="1"/>
</dbReference>
<accession>A0A9N9TJ96</accession>